<keyword evidence="2 8" id="KW-0963">Cytoplasm</keyword>
<keyword evidence="5" id="KW-0378">Hydrolase</keyword>
<comment type="subunit">
    <text evidence="8">Component of the proteasome complex.</text>
</comment>
<dbReference type="PANTHER" id="PTHR32194">
    <property type="entry name" value="METALLOPROTEASE TLDD"/>
    <property type="match status" value="1"/>
</dbReference>
<dbReference type="Pfam" id="PF00227">
    <property type="entry name" value="Proteasome"/>
    <property type="match status" value="1"/>
</dbReference>
<evidence type="ECO:0000256" key="3">
    <source>
        <dbReference type="ARBA" id="ARBA00022670"/>
    </source>
</evidence>
<name>A0ABQ8URA7_9EUKA</name>
<comment type="function">
    <text evidence="8">Component of the proteasome, a multicatalytic proteinase complex which is characterized by its ability to cleave peptides with Arg, Phe, Tyr, Leu, and Glu adjacent to the leaving group at neutral or slightly basic pH. The proteasome has an ATP-dependent proteolytic activity.</text>
</comment>
<comment type="similarity">
    <text evidence="8">Belongs to the peptidase T1B family.</text>
</comment>
<organism evidence="10 11">
    <name type="scientific">Paratrimastix pyriformis</name>
    <dbReference type="NCBI Taxonomy" id="342808"/>
    <lineage>
        <taxon>Eukaryota</taxon>
        <taxon>Metamonada</taxon>
        <taxon>Preaxostyla</taxon>
        <taxon>Paratrimastigidae</taxon>
        <taxon>Paratrimastix</taxon>
    </lineage>
</organism>
<comment type="caution">
    <text evidence="10">The sequence shown here is derived from an EMBL/GenBank/DDBJ whole genome shotgun (WGS) entry which is preliminary data.</text>
</comment>
<dbReference type="PANTHER" id="PTHR32194:SF3">
    <property type="entry name" value="PROTEASOME SUBUNIT BETA"/>
    <property type="match status" value="1"/>
</dbReference>
<dbReference type="PRINTS" id="PR00141">
    <property type="entry name" value="PROTEASOME"/>
</dbReference>
<dbReference type="CDD" id="cd03761">
    <property type="entry name" value="proteasome_beta_type_5"/>
    <property type="match status" value="1"/>
</dbReference>
<evidence type="ECO:0000256" key="4">
    <source>
        <dbReference type="ARBA" id="ARBA00022698"/>
    </source>
</evidence>
<evidence type="ECO:0000313" key="10">
    <source>
        <dbReference type="EMBL" id="KAJ4460247.1"/>
    </source>
</evidence>
<evidence type="ECO:0000256" key="6">
    <source>
        <dbReference type="ARBA" id="ARBA00022942"/>
    </source>
</evidence>
<dbReference type="InterPro" id="IPR029055">
    <property type="entry name" value="Ntn_hydrolases_N"/>
</dbReference>
<keyword evidence="6 8" id="KW-0647">Proteasome</keyword>
<dbReference type="Gene3D" id="3.60.20.10">
    <property type="entry name" value="Glutamine Phosphoribosylpyrophosphate, subunit 1, domain 1"/>
    <property type="match status" value="1"/>
</dbReference>
<dbReference type="InterPro" id="IPR023333">
    <property type="entry name" value="Proteasome_suB-type"/>
</dbReference>
<dbReference type="GO" id="GO:0000502">
    <property type="term" value="C:proteasome complex"/>
    <property type="evidence" value="ECO:0007669"/>
    <property type="project" value="UniProtKB-KW"/>
</dbReference>
<comment type="subcellular location">
    <subcellularLocation>
        <location evidence="8">Cytoplasm</location>
    </subcellularLocation>
    <subcellularLocation>
        <location evidence="8">Nucleus</location>
    </subcellularLocation>
</comment>
<dbReference type="Proteomes" id="UP001141327">
    <property type="component" value="Unassembled WGS sequence"/>
</dbReference>
<proteinExistence type="inferred from homology"/>
<reference evidence="10" key="1">
    <citation type="journal article" date="2022" name="bioRxiv">
        <title>Genomics of Preaxostyla Flagellates Illuminates Evolutionary Transitions and the Path Towards Mitochondrial Loss.</title>
        <authorList>
            <person name="Novak L.V.F."/>
            <person name="Treitli S.C."/>
            <person name="Pyrih J."/>
            <person name="Halakuc P."/>
            <person name="Pipaliya S.V."/>
            <person name="Vacek V."/>
            <person name="Brzon O."/>
            <person name="Soukal P."/>
            <person name="Eme L."/>
            <person name="Dacks J.B."/>
            <person name="Karnkowska A."/>
            <person name="Elias M."/>
            <person name="Hampl V."/>
        </authorList>
    </citation>
    <scope>NUCLEOTIDE SEQUENCE</scope>
    <source>
        <strain evidence="10">RCP-MX</strain>
    </source>
</reference>
<dbReference type="InterPro" id="IPR001353">
    <property type="entry name" value="Proteasome_sua/b"/>
</dbReference>
<keyword evidence="7" id="KW-0865">Zymogen</keyword>
<dbReference type="EMBL" id="JAPMOS010000014">
    <property type="protein sequence ID" value="KAJ4460247.1"/>
    <property type="molecule type" value="Genomic_DNA"/>
</dbReference>
<evidence type="ECO:0000256" key="1">
    <source>
        <dbReference type="ARBA" id="ARBA00001198"/>
    </source>
</evidence>
<keyword evidence="11" id="KW-1185">Reference proteome</keyword>
<dbReference type="SUPFAM" id="SSF56235">
    <property type="entry name" value="N-terminal nucleophile aminohydrolases (Ntn hydrolases)"/>
    <property type="match status" value="1"/>
</dbReference>
<keyword evidence="8" id="KW-0539">Nucleus</keyword>
<evidence type="ECO:0000256" key="2">
    <source>
        <dbReference type="ARBA" id="ARBA00022490"/>
    </source>
</evidence>
<evidence type="ECO:0000313" key="11">
    <source>
        <dbReference type="Proteomes" id="UP001141327"/>
    </source>
</evidence>
<sequence>MTSVAHGPYEINVGEGVAPIQMLHGTTTLGFVFQHGIIIAVDSRSTMGPFIASQTVQKVLEVSPYIIATMAGGAADCAYWHRVLQSEVRLYELRNKSHMSVAGASQIFANIMYQYKGRDLSVGTMIAGCDRGVPSLYYCDSDGQRTKGSVFSVGSGSTHAYGVLDSGYRPDLTVEEAIALGRRAIFHATHRDSYSGGIINVYHVHKDGWTKYPPIDCLEFFNFEKNPPLPISKDSLADLAKGPIVPAGTPIPSPAPSAPAPKAEPAPATTTSVSVTGSS</sequence>
<evidence type="ECO:0000256" key="7">
    <source>
        <dbReference type="ARBA" id="ARBA00023145"/>
    </source>
</evidence>
<evidence type="ECO:0000256" key="5">
    <source>
        <dbReference type="ARBA" id="ARBA00022801"/>
    </source>
</evidence>
<protein>
    <recommendedName>
        <fullName evidence="8">Proteasome subunit beta</fullName>
    </recommendedName>
</protein>
<keyword evidence="3" id="KW-0645">Protease</keyword>
<feature type="compositionally biased region" description="Low complexity" evidence="9">
    <location>
        <begin position="265"/>
        <end position="279"/>
    </location>
</feature>
<dbReference type="PROSITE" id="PS51476">
    <property type="entry name" value="PROTEASOME_BETA_2"/>
    <property type="match status" value="1"/>
</dbReference>
<gene>
    <name evidence="10" type="ORF">PAPYR_3641</name>
</gene>
<dbReference type="InterPro" id="IPR000243">
    <property type="entry name" value="Pept_T1A_subB"/>
</dbReference>
<feature type="compositionally biased region" description="Pro residues" evidence="9">
    <location>
        <begin position="249"/>
        <end position="264"/>
    </location>
</feature>
<feature type="region of interest" description="Disordered" evidence="9">
    <location>
        <begin position="242"/>
        <end position="279"/>
    </location>
</feature>
<comment type="catalytic activity">
    <reaction evidence="1">
        <text>Cleavage of peptide bonds with very broad specificity.</text>
        <dbReference type="EC" id="3.4.25.1"/>
    </reaction>
</comment>
<accession>A0ABQ8URA7</accession>
<dbReference type="InterPro" id="IPR016050">
    <property type="entry name" value="Proteasome_bsu_CS"/>
</dbReference>
<dbReference type="PROSITE" id="PS00854">
    <property type="entry name" value="PROTEASOME_BETA_1"/>
    <property type="match status" value="1"/>
</dbReference>
<evidence type="ECO:0000256" key="9">
    <source>
        <dbReference type="SAM" id="MobiDB-lite"/>
    </source>
</evidence>
<evidence type="ECO:0000256" key="8">
    <source>
        <dbReference type="RuleBase" id="RU004203"/>
    </source>
</evidence>
<keyword evidence="4" id="KW-0888">Threonine protease</keyword>